<keyword evidence="2" id="KW-1185">Reference proteome</keyword>
<gene>
    <name evidence="1" type="ORF">R70211_03853</name>
</gene>
<proteinExistence type="predicted"/>
<dbReference type="AlphaFoldDB" id="A0A9N8MVS6"/>
<dbReference type="InterPro" id="IPR045459">
    <property type="entry name" value="DUF5908"/>
</dbReference>
<evidence type="ECO:0000313" key="1">
    <source>
        <dbReference type="EMBL" id="CAE6910059.1"/>
    </source>
</evidence>
<protein>
    <submittedName>
        <fullName evidence="1">Uncharacterized protein</fullName>
    </submittedName>
</protein>
<name>A0A9N8MVS6_9BURK</name>
<dbReference type="Proteomes" id="UP000675121">
    <property type="component" value="Unassembled WGS sequence"/>
</dbReference>
<dbReference type="Pfam" id="PF19265">
    <property type="entry name" value="DUF5908"/>
    <property type="match status" value="1"/>
</dbReference>
<sequence>MTLEIRELVIQAKVVSPEDSAPTVAPQLSLALEQFQEERLIRAVTRRVIEQLRDEGWGAR</sequence>
<accession>A0A9N8MVS6</accession>
<comment type="caution">
    <text evidence="1">The sequence shown here is derived from an EMBL/GenBank/DDBJ whole genome shotgun (WGS) entry which is preliminary data.</text>
</comment>
<organism evidence="1 2">
    <name type="scientific">Paraburkholderia domus</name>
    <dbReference type="NCBI Taxonomy" id="2793075"/>
    <lineage>
        <taxon>Bacteria</taxon>
        <taxon>Pseudomonadati</taxon>
        <taxon>Pseudomonadota</taxon>
        <taxon>Betaproteobacteria</taxon>
        <taxon>Burkholderiales</taxon>
        <taxon>Burkholderiaceae</taxon>
        <taxon>Paraburkholderia</taxon>
    </lineage>
</organism>
<dbReference type="RefSeq" id="WP_201075387.1">
    <property type="nucleotide sequence ID" value="NZ_CAJNAS010000010.1"/>
</dbReference>
<evidence type="ECO:0000313" key="2">
    <source>
        <dbReference type="Proteomes" id="UP000675121"/>
    </source>
</evidence>
<dbReference type="EMBL" id="CAJNAS010000010">
    <property type="protein sequence ID" value="CAE6910059.1"/>
    <property type="molecule type" value="Genomic_DNA"/>
</dbReference>
<reference evidence="1" key="1">
    <citation type="submission" date="2021-02" db="EMBL/GenBank/DDBJ databases">
        <authorList>
            <person name="Vanwijnsberghe S."/>
        </authorList>
    </citation>
    <scope>NUCLEOTIDE SEQUENCE</scope>
    <source>
        <strain evidence="1">R-70211</strain>
    </source>
</reference>